<reference evidence="2 3" key="1">
    <citation type="journal article" date="2012" name="Genome Biol.">
        <title>Genome and low-iron response of an oceanic diatom adapted to chronic iron limitation.</title>
        <authorList>
            <person name="Lommer M."/>
            <person name="Specht M."/>
            <person name="Roy A.S."/>
            <person name="Kraemer L."/>
            <person name="Andreson R."/>
            <person name="Gutowska M.A."/>
            <person name="Wolf J."/>
            <person name="Bergner S.V."/>
            <person name="Schilhabel M.B."/>
            <person name="Klostermeier U.C."/>
            <person name="Beiko R.G."/>
            <person name="Rosenstiel P."/>
            <person name="Hippler M."/>
            <person name="Laroche J."/>
        </authorList>
    </citation>
    <scope>NUCLEOTIDE SEQUENCE [LARGE SCALE GENOMIC DNA]</scope>
    <source>
        <strain evidence="2 3">CCMP1005</strain>
    </source>
</reference>
<dbReference type="OrthoDB" id="48478at2759"/>
<feature type="compositionally biased region" description="Basic and acidic residues" evidence="1">
    <location>
        <begin position="1"/>
        <end position="12"/>
    </location>
</feature>
<accession>K0TBM2</accession>
<dbReference type="AlphaFoldDB" id="K0TBM2"/>
<dbReference type="eggNOG" id="ENOG502T6TU">
    <property type="taxonomic scope" value="Eukaryota"/>
</dbReference>
<organism evidence="2 3">
    <name type="scientific">Thalassiosira oceanica</name>
    <name type="common">Marine diatom</name>
    <dbReference type="NCBI Taxonomy" id="159749"/>
    <lineage>
        <taxon>Eukaryota</taxon>
        <taxon>Sar</taxon>
        <taxon>Stramenopiles</taxon>
        <taxon>Ochrophyta</taxon>
        <taxon>Bacillariophyta</taxon>
        <taxon>Coscinodiscophyceae</taxon>
        <taxon>Thalassiosirophycidae</taxon>
        <taxon>Thalassiosirales</taxon>
        <taxon>Thalassiosiraceae</taxon>
        <taxon>Thalassiosira</taxon>
    </lineage>
</organism>
<protein>
    <submittedName>
        <fullName evidence="2">Uncharacterized protein</fullName>
    </submittedName>
</protein>
<comment type="caution">
    <text evidence="2">The sequence shown here is derived from an EMBL/GenBank/DDBJ whole genome shotgun (WGS) entry which is preliminary data.</text>
</comment>
<evidence type="ECO:0000313" key="3">
    <source>
        <dbReference type="Proteomes" id="UP000266841"/>
    </source>
</evidence>
<feature type="region of interest" description="Disordered" evidence="1">
    <location>
        <begin position="1"/>
        <end position="82"/>
    </location>
</feature>
<name>K0TBM2_THAOC</name>
<feature type="compositionally biased region" description="Basic residues" evidence="1">
    <location>
        <begin position="141"/>
        <end position="156"/>
    </location>
</feature>
<proteinExistence type="predicted"/>
<feature type="non-terminal residue" evidence="2">
    <location>
        <position position="1"/>
    </location>
</feature>
<dbReference type="Proteomes" id="UP000266841">
    <property type="component" value="Unassembled WGS sequence"/>
</dbReference>
<gene>
    <name evidence="2" type="ORF">THAOC_07782</name>
</gene>
<feature type="region of interest" description="Disordered" evidence="1">
    <location>
        <begin position="121"/>
        <end position="156"/>
    </location>
</feature>
<keyword evidence="3" id="KW-1185">Reference proteome</keyword>
<feature type="compositionally biased region" description="Basic and acidic residues" evidence="1">
    <location>
        <begin position="43"/>
        <end position="53"/>
    </location>
</feature>
<evidence type="ECO:0000256" key="1">
    <source>
        <dbReference type="SAM" id="MobiDB-lite"/>
    </source>
</evidence>
<feature type="compositionally biased region" description="Polar residues" evidence="1">
    <location>
        <begin position="125"/>
        <end position="136"/>
    </location>
</feature>
<sequence>LEQVFKRAREERPEDGEGGFSFGFTAPPSQEEAPSFSFGFEVDESKKRSDDKAPSTLPQQDVSIVDEPAMQHEKKVVGRQRKRRSGMLLFPERELDRHEELFFGLNEGARIIADFDGMRNDEASQEQWQNERQTLTADWKRKQKSASQKRAKKFRR</sequence>
<evidence type="ECO:0000313" key="2">
    <source>
        <dbReference type="EMBL" id="EJK70831.1"/>
    </source>
</evidence>
<dbReference type="EMBL" id="AGNL01007999">
    <property type="protein sequence ID" value="EJK70831.1"/>
    <property type="molecule type" value="Genomic_DNA"/>
</dbReference>